<evidence type="ECO:0000313" key="2">
    <source>
        <dbReference type="Proteomes" id="UP000481153"/>
    </source>
</evidence>
<comment type="caution">
    <text evidence="1">The sequence shown here is derived from an EMBL/GenBank/DDBJ whole genome shotgun (WGS) entry which is preliminary data.</text>
</comment>
<organism evidence="1 2">
    <name type="scientific">Aphanomyces euteiches</name>
    <dbReference type="NCBI Taxonomy" id="100861"/>
    <lineage>
        <taxon>Eukaryota</taxon>
        <taxon>Sar</taxon>
        <taxon>Stramenopiles</taxon>
        <taxon>Oomycota</taxon>
        <taxon>Saprolegniomycetes</taxon>
        <taxon>Saprolegniales</taxon>
        <taxon>Verrucalvaceae</taxon>
        <taxon>Aphanomyces</taxon>
    </lineage>
</organism>
<reference evidence="1 2" key="1">
    <citation type="submission" date="2019-07" db="EMBL/GenBank/DDBJ databases">
        <title>Genomics analysis of Aphanomyces spp. identifies a new class of oomycete effector associated with host adaptation.</title>
        <authorList>
            <person name="Gaulin E."/>
        </authorList>
    </citation>
    <scope>NUCLEOTIDE SEQUENCE [LARGE SCALE GENOMIC DNA]</scope>
    <source>
        <strain evidence="1 2">ATCC 201684</strain>
    </source>
</reference>
<gene>
    <name evidence="1" type="ORF">Ae201684_006421</name>
</gene>
<accession>A0A6G0XB57</accession>
<protein>
    <submittedName>
        <fullName evidence="1">Uncharacterized protein</fullName>
    </submittedName>
</protein>
<keyword evidence="2" id="KW-1185">Reference proteome</keyword>
<dbReference type="Proteomes" id="UP000481153">
    <property type="component" value="Unassembled WGS sequence"/>
</dbReference>
<dbReference type="AlphaFoldDB" id="A0A6G0XB57"/>
<name>A0A6G0XB57_9STRA</name>
<evidence type="ECO:0000313" key="1">
    <source>
        <dbReference type="EMBL" id="KAF0737244.1"/>
    </source>
</evidence>
<dbReference type="VEuPathDB" id="FungiDB:AeMF1_011147"/>
<sequence>MAVAGRVATYYDRVVSDPKAKAKGTLNLAKIQRHNDIARGKILQSADGKSLVIYIDRVEEFATCFNAIDAVLSPSSENASRPSLTSAIAQQEPAFTQPQLPVNQDILSTADKVDHAGWPEQQATAVASNPVVLLDHGKASTDDKPIENQEDNDNLKDESAAEKLKAAFISEETHSSSHCTPAACHATCHANRRKSALLPHVVKPQAASSIAKSVGKSAQCTPAACQCSSRTQSRTRDV</sequence>
<dbReference type="EMBL" id="VJMJ01000084">
    <property type="protein sequence ID" value="KAF0737244.1"/>
    <property type="molecule type" value="Genomic_DNA"/>
</dbReference>
<proteinExistence type="predicted"/>